<organism evidence="2 3">
    <name type="scientific">Arctia plantaginis</name>
    <name type="common">Wood tiger moth</name>
    <name type="synonym">Phalaena plantaginis</name>
    <dbReference type="NCBI Taxonomy" id="874455"/>
    <lineage>
        <taxon>Eukaryota</taxon>
        <taxon>Metazoa</taxon>
        <taxon>Ecdysozoa</taxon>
        <taxon>Arthropoda</taxon>
        <taxon>Hexapoda</taxon>
        <taxon>Insecta</taxon>
        <taxon>Pterygota</taxon>
        <taxon>Neoptera</taxon>
        <taxon>Endopterygota</taxon>
        <taxon>Lepidoptera</taxon>
        <taxon>Glossata</taxon>
        <taxon>Ditrysia</taxon>
        <taxon>Noctuoidea</taxon>
        <taxon>Erebidae</taxon>
        <taxon>Arctiinae</taxon>
        <taxon>Arctia</taxon>
    </lineage>
</organism>
<gene>
    <name evidence="2" type="ORF">APLA_LOCUS10882</name>
</gene>
<keyword evidence="1" id="KW-1133">Transmembrane helix</keyword>
<keyword evidence="1" id="KW-0472">Membrane</keyword>
<proteinExistence type="predicted"/>
<dbReference type="AlphaFoldDB" id="A0A8S1AKP4"/>
<dbReference type="EMBL" id="CADEBC010000526">
    <property type="protein sequence ID" value="CAB3246533.1"/>
    <property type="molecule type" value="Genomic_DNA"/>
</dbReference>
<accession>A0A8S1AKP4</accession>
<dbReference type="Proteomes" id="UP000494106">
    <property type="component" value="Unassembled WGS sequence"/>
</dbReference>
<dbReference type="OrthoDB" id="7490805at2759"/>
<evidence type="ECO:0000256" key="1">
    <source>
        <dbReference type="SAM" id="Phobius"/>
    </source>
</evidence>
<feature type="transmembrane region" description="Helical" evidence="1">
    <location>
        <begin position="20"/>
        <end position="40"/>
    </location>
</feature>
<protein>
    <submittedName>
        <fullName evidence="2">Uncharacterized protein</fullName>
    </submittedName>
</protein>
<comment type="caution">
    <text evidence="2">The sequence shown here is derived from an EMBL/GenBank/DDBJ whole genome shotgun (WGS) entry which is preliminary data.</text>
</comment>
<reference evidence="2 3" key="1">
    <citation type="submission" date="2020-04" db="EMBL/GenBank/DDBJ databases">
        <authorList>
            <person name="Wallbank WR R."/>
            <person name="Pardo Diaz C."/>
            <person name="Kozak K."/>
            <person name="Martin S."/>
            <person name="Jiggins C."/>
            <person name="Moest M."/>
            <person name="Warren A I."/>
            <person name="Byers J.R.P. K."/>
            <person name="Montejo-Kovacevich G."/>
            <person name="Yen C E."/>
        </authorList>
    </citation>
    <scope>NUCLEOTIDE SEQUENCE [LARGE SCALE GENOMIC DNA]</scope>
</reference>
<name>A0A8S1AKP4_ARCPL</name>
<evidence type="ECO:0000313" key="2">
    <source>
        <dbReference type="EMBL" id="CAB3246533.1"/>
    </source>
</evidence>
<keyword evidence="1" id="KW-0812">Transmembrane</keyword>
<keyword evidence="3" id="KW-1185">Reference proteome</keyword>
<evidence type="ECO:0000313" key="3">
    <source>
        <dbReference type="Proteomes" id="UP000494106"/>
    </source>
</evidence>
<sequence length="70" mass="7867">MIESFKVSKTFGQDVFSKPLIIGVTWLIKSFSIEIILCLYCEKFYIALENCQNSCALIAKTRSSGIISLL</sequence>